<evidence type="ECO:0000256" key="1">
    <source>
        <dbReference type="SAM" id="MobiDB-lite"/>
    </source>
</evidence>
<name>A0A8R1ERG0_CAEJA</name>
<reference evidence="3" key="1">
    <citation type="submission" date="2010-08" db="EMBL/GenBank/DDBJ databases">
        <authorList>
            <consortium name="Caenorhabditis japonica Sequencing Consortium"/>
            <person name="Wilson R.K."/>
        </authorList>
    </citation>
    <scope>NUCLEOTIDE SEQUENCE [LARGE SCALE GENOMIC DNA]</scope>
    <source>
        <strain evidence="3">DF5081</strain>
    </source>
</reference>
<protein>
    <submittedName>
        <fullName evidence="2">Uncharacterized protein</fullName>
    </submittedName>
</protein>
<feature type="compositionally biased region" description="Polar residues" evidence="1">
    <location>
        <begin position="105"/>
        <end position="115"/>
    </location>
</feature>
<accession>A0A8R1ERG0</accession>
<keyword evidence="3" id="KW-1185">Reference proteome</keyword>
<dbReference type="Proteomes" id="UP000005237">
    <property type="component" value="Unassembled WGS sequence"/>
</dbReference>
<feature type="region of interest" description="Disordered" evidence="1">
    <location>
        <begin position="101"/>
        <end position="120"/>
    </location>
</feature>
<reference evidence="2" key="2">
    <citation type="submission" date="2022-06" db="UniProtKB">
        <authorList>
            <consortium name="EnsemblMetazoa"/>
        </authorList>
    </citation>
    <scope>IDENTIFICATION</scope>
    <source>
        <strain evidence="2">DF5081</strain>
    </source>
</reference>
<dbReference type="AlphaFoldDB" id="A0A8R1ERG0"/>
<proteinExistence type="predicted"/>
<sequence length="150" mass="17173">MGKPESQGVQPASATQTAPSSFYRKIDVIPFLRTSSQPVWRTSPKNYHGNISKNTRTTTPTCLKCQSNEQKLTNPRFANDIILTDNNRTTNRMIQELDGKVARQQKPSQHNAQQRHYSHRKCQKVGLSQYVNHGNYEPEPPELNRRRQAA</sequence>
<organism evidence="2 3">
    <name type="scientific">Caenorhabditis japonica</name>
    <dbReference type="NCBI Taxonomy" id="281687"/>
    <lineage>
        <taxon>Eukaryota</taxon>
        <taxon>Metazoa</taxon>
        <taxon>Ecdysozoa</taxon>
        <taxon>Nematoda</taxon>
        <taxon>Chromadorea</taxon>
        <taxon>Rhabditida</taxon>
        <taxon>Rhabditina</taxon>
        <taxon>Rhabditomorpha</taxon>
        <taxon>Rhabditoidea</taxon>
        <taxon>Rhabditidae</taxon>
        <taxon>Peloderinae</taxon>
        <taxon>Caenorhabditis</taxon>
    </lineage>
</organism>
<evidence type="ECO:0000313" key="3">
    <source>
        <dbReference type="Proteomes" id="UP000005237"/>
    </source>
</evidence>
<dbReference type="EnsemblMetazoa" id="CJA42561.1">
    <property type="protein sequence ID" value="CJA42561.1"/>
    <property type="gene ID" value="WBGene00218409"/>
</dbReference>
<feature type="region of interest" description="Disordered" evidence="1">
    <location>
        <begin position="131"/>
        <end position="150"/>
    </location>
</feature>
<evidence type="ECO:0000313" key="2">
    <source>
        <dbReference type="EnsemblMetazoa" id="CJA42561.1"/>
    </source>
</evidence>